<organism evidence="2">
    <name type="scientific">Ralstonia solanacearum</name>
    <name type="common">Pseudomonas solanacearum</name>
    <dbReference type="NCBI Taxonomy" id="305"/>
    <lineage>
        <taxon>Bacteria</taxon>
        <taxon>Pseudomonadati</taxon>
        <taxon>Pseudomonadota</taxon>
        <taxon>Betaproteobacteria</taxon>
        <taxon>Burkholderiales</taxon>
        <taxon>Burkholderiaceae</taxon>
        <taxon>Ralstonia</taxon>
        <taxon>Ralstonia solanacearum species complex</taxon>
    </lineage>
</organism>
<dbReference type="AlphaFoldDB" id="A0A0S4TMH3"/>
<feature type="region of interest" description="Disordered" evidence="1">
    <location>
        <begin position="85"/>
        <end position="106"/>
    </location>
</feature>
<evidence type="ECO:0000313" key="2">
    <source>
        <dbReference type="EMBL" id="CUV10865.1"/>
    </source>
</evidence>
<feature type="compositionally biased region" description="Basic and acidic residues" evidence="1">
    <location>
        <begin position="85"/>
        <end position="94"/>
    </location>
</feature>
<name>A0A0S4TMH3_RALSL</name>
<feature type="region of interest" description="Disordered" evidence="1">
    <location>
        <begin position="1"/>
        <end position="24"/>
    </location>
</feature>
<reference evidence="2" key="1">
    <citation type="submission" date="2015-10" db="EMBL/GenBank/DDBJ databases">
        <authorList>
            <person name="Gilbert D.G."/>
        </authorList>
    </citation>
    <scope>NUCLEOTIDE SEQUENCE</scope>
    <source>
        <strain evidence="2">Phyl III-seqv23</strain>
    </source>
</reference>
<evidence type="ECO:0000256" key="1">
    <source>
        <dbReference type="SAM" id="MobiDB-lite"/>
    </source>
</evidence>
<dbReference type="EMBL" id="LN899819">
    <property type="protein sequence ID" value="CUV10865.1"/>
    <property type="molecule type" value="Genomic_DNA"/>
</dbReference>
<sequence>MSRSASGARKGFPSRAHRPQPSRGVFLYSRNARAGKRTTPPPAHASVANHRAAIAPSRVSLAISRDRAGHGIEVGLRMTARRVERKSDPPFENRRHSRHMPAWMFA</sequence>
<protein>
    <submittedName>
        <fullName evidence="2">Uncharacterized protein</fullName>
    </submittedName>
</protein>
<proteinExistence type="predicted"/>
<gene>
    <name evidence="2" type="ORF">RUN39_v1_20007</name>
</gene>
<accession>A0A0S4TMH3</accession>